<dbReference type="PANTHER" id="PTHR30204">
    <property type="entry name" value="REDOX-CYCLING DRUG-SENSING TRANSCRIPTIONAL ACTIVATOR SOXR"/>
    <property type="match status" value="1"/>
</dbReference>
<name>A0A1S8M7E8_9CLOT</name>
<dbReference type="Gene3D" id="1.10.1660.10">
    <property type="match status" value="1"/>
</dbReference>
<evidence type="ECO:0000256" key="1">
    <source>
        <dbReference type="ARBA" id="ARBA00023015"/>
    </source>
</evidence>
<dbReference type="InterPro" id="IPR047057">
    <property type="entry name" value="MerR_fam"/>
</dbReference>
<dbReference type="SUPFAM" id="SSF46955">
    <property type="entry name" value="Putative DNA-binding domain"/>
    <property type="match status" value="1"/>
</dbReference>
<dbReference type="GO" id="GO:0003677">
    <property type="term" value="F:DNA binding"/>
    <property type="evidence" value="ECO:0007669"/>
    <property type="project" value="UniProtKB-KW"/>
</dbReference>
<evidence type="ECO:0000313" key="5">
    <source>
        <dbReference type="EMBL" id="URZ10304.1"/>
    </source>
</evidence>
<dbReference type="GO" id="GO:0003700">
    <property type="term" value="F:DNA-binding transcription factor activity"/>
    <property type="evidence" value="ECO:0007669"/>
    <property type="project" value="InterPro"/>
</dbReference>
<evidence type="ECO:0000256" key="3">
    <source>
        <dbReference type="ARBA" id="ARBA00023159"/>
    </source>
</evidence>
<organism evidence="5 6">
    <name type="scientific">Clostridium felsineum</name>
    <dbReference type="NCBI Taxonomy" id="36839"/>
    <lineage>
        <taxon>Bacteria</taxon>
        <taxon>Bacillati</taxon>
        <taxon>Bacillota</taxon>
        <taxon>Clostridia</taxon>
        <taxon>Eubacteriales</taxon>
        <taxon>Clostridiaceae</taxon>
        <taxon>Clostridium</taxon>
    </lineage>
</organism>
<protein>
    <submittedName>
        <fullName evidence="5">HTH-type transcriptional activator mta</fullName>
    </submittedName>
</protein>
<dbReference type="AlphaFoldDB" id="A0A1S8M7E8"/>
<dbReference type="SMART" id="SM00422">
    <property type="entry name" value="HTH_MERR"/>
    <property type="match status" value="1"/>
</dbReference>
<dbReference type="Proteomes" id="UP000190951">
    <property type="component" value="Chromosome"/>
</dbReference>
<dbReference type="RefSeq" id="WP_077834289.1">
    <property type="nucleotide sequence ID" value="NZ_CP096983.1"/>
</dbReference>
<keyword evidence="2" id="KW-0238">DNA-binding</keyword>
<proteinExistence type="predicted"/>
<dbReference type="Gene3D" id="1.10.490.50">
    <property type="entry name" value="Antibiotic binding domain of TipA-like multidrug resistance regulators"/>
    <property type="match status" value="1"/>
</dbReference>
<dbReference type="SUPFAM" id="SSF89082">
    <property type="entry name" value="Antibiotic binding domain of TipA-like multidrug resistance regulators"/>
    <property type="match status" value="1"/>
</dbReference>
<sequence length="249" mass="29727">MKDKFKTVKDVAKLTGVTIRALHYYDEIDLLKPSYTSEAGYRFYSSEDIEMLQQIMFLKEIGFELKKIKDIIKSPNFDRKEALIKHKEVLKMKKKRIDKLIKLIDSNLEDNTNLSFSEFDEEDIIQKQKEYQKEVLNRFGNTKEYKEFKSRKPKSESEVIDMNKKANEIFQKIGRCKDTPPSSEKTQKLIAEWQNYITENFYKCTDETLQNLALMYKEDERFKKYINSFGDNLVDYVYTAIEYYCKNKS</sequence>
<dbReference type="PROSITE" id="PS50937">
    <property type="entry name" value="HTH_MERR_2"/>
    <property type="match status" value="1"/>
</dbReference>
<accession>A0A1S8M7E8</accession>
<dbReference type="Pfam" id="PF13411">
    <property type="entry name" value="MerR_1"/>
    <property type="match status" value="1"/>
</dbReference>
<keyword evidence="1" id="KW-0805">Transcription regulation</keyword>
<keyword evidence="3" id="KW-0010">Activator</keyword>
<dbReference type="InterPro" id="IPR000551">
    <property type="entry name" value="MerR-type_HTH_dom"/>
</dbReference>
<dbReference type="InterPro" id="IPR036244">
    <property type="entry name" value="TipA-like_antibiotic-bd"/>
</dbReference>
<dbReference type="Pfam" id="PF07739">
    <property type="entry name" value="TipAS"/>
    <property type="match status" value="1"/>
</dbReference>
<dbReference type="PANTHER" id="PTHR30204:SF90">
    <property type="entry name" value="HTH-TYPE TRANSCRIPTIONAL ACTIVATOR MTA"/>
    <property type="match status" value="1"/>
</dbReference>
<evidence type="ECO:0000313" key="6">
    <source>
        <dbReference type="Proteomes" id="UP000190951"/>
    </source>
</evidence>
<evidence type="ECO:0000256" key="4">
    <source>
        <dbReference type="ARBA" id="ARBA00023163"/>
    </source>
</evidence>
<keyword evidence="6" id="KW-1185">Reference proteome</keyword>
<gene>
    <name evidence="5" type="primary">mta</name>
    <name evidence="5" type="ORF">CROST_010120</name>
</gene>
<keyword evidence="4" id="KW-0804">Transcription</keyword>
<dbReference type="STRING" id="84029.CROST_10570"/>
<dbReference type="EMBL" id="CP096983">
    <property type="protein sequence ID" value="URZ10304.1"/>
    <property type="molecule type" value="Genomic_DNA"/>
</dbReference>
<dbReference type="KEGG" id="crw:CROST_010120"/>
<dbReference type="InterPro" id="IPR012925">
    <property type="entry name" value="TipAS_dom"/>
</dbReference>
<evidence type="ECO:0000256" key="2">
    <source>
        <dbReference type="ARBA" id="ARBA00023125"/>
    </source>
</evidence>
<dbReference type="InterPro" id="IPR009061">
    <property type="entry name" value="DNA-bd_dom_put_sf"/>
</dbReference>
<dbReference type="CDD" id="cd01106">
    <property type="entry name" value="HTH_TipAL-Mta"/>
    <property type="match status" value="1"/>
</dbReference>
<reference evidence="5 6" key="1">
    <citation type="submission" date="2022-04" db="EMBL/GenBank/DDBJ databases">
        <title>Genome sequence of C. roseum typestrain.</title>
        <authorList>
            <person name="Poehlein A."/>
            <person name="Schoch T."/>
            <person name="Duerre P."/>
            <person name="Daniel R."/>
        </authorList>
    </citation>
    <scope>NUCLEOTIDE SEQUENCE [LARGE SCALE GENOMIC DNA]</scope>
    <source>
        <strain evidence="5 6">DSM 7320</strain>
    </source>
</reference>